<dbReference type="GO" id="GO:0080044">
    <property type="term" value="F:quercetin 7-O-glucosyltransferase activity"/>
    <property type="evidence" value="ECO:0007669"/>
    <property type="project" value="TreeGrafter"/>
</dbReference>
<dbReference type="InterPro" id="IPR035595">
    <property type="entry name" value="UDP_glycos_trans_CS"/>
</dbReference>
<reference evidence="6 7" key="1">
    <citation type="journal article" date="2021" name="Nat. Plants">
        <title>The Taxus genome provides insights into paclitaxel biosynthesis.</title>
        <authorList>
            <person name="Xiong X."/>
            <person name="Gou J."/>
            <person name="Liao Q."/>
            <person name="Li Y."/>
            <person name="Zhou Q."/>
            <person name="Bi G."/>
            <person name="Li C."/>
            <person name="Du R."/>
            <person name="Wang X."/>
            <person name="Sun T."/>
            <person name="Guo L."/>
            <person name="Liang H."/>
            <person name="Lu P."/>
            <person name="Wu Y."/>
            <person name="Zhang Z."/>
            <person name="Ro D.K."/>
            <person name="Shang Y."/>
            <person name="Huang S."/>
            <person name="Yan J."/>
        </authorList>
    </citation>
    <scope>NUCLEOTIDE SEQUENCE [LARGE SCALE GENOMIC DNA]</scope>
    <source>
        <strain evidence="6">Ta-2019</strain>
    </source>
</reference>
<organism evidence="6 7">
    <name type="scientific">Taxus chinensis</name>
    <name type="common">Chinese yew</name>
    <name type="synonym">Taxus wallichiana var. chinensis</name>
    <dbReference type="NCBI Taxonomy" id="29808"/>
    <lineage>
        <taxon>Eukaryota</taxon>
        <taxon>Viridiplantae</taxon>
        <taxon>Streptophyta</taxon>
        <taxon>Embryophyta</taxon>
        <taxon>Tracheophyta</taxon>
        <taxon>Spermatophyta</taxon>
        <taxon>Pinopsida</taxon>
        <taxon>Pinidae</taxon>
        <taxon>Conifers II</taxon>
        <taxon>Cupressales</taxon>
        <taxon>Taxaceae</taxon>
        <taxon>Taxus</taxon>
    </lineage>
</organism>
<evidence type="ECO:0000313" key="7">
    <source>
        <dbReference type="Proteomes" id="UP000824469"/>
    </source>
</evidence>
<keyword evidence="7" id="KW-1185">Reference proteome</keyword>
<gene>
    <name evidence="6" type="ORF">KI387_014780</name>
</gene>
<name>A0AA38CNI7_TAXCH</name>
<dbReference type="OMA" id="SAASMWE"/>
<dbReference type="AlphaFoldDB" id="A0AA38CNI7"/>
<keyword evidence="2 3" id="KW-0808">Transferase</keyword>
<proteinExistence type="inferred from homology"/>
<dbReference type="PANTHER" id="PTHR11926:SF774">
    <property type="entry name" value="UDP-GLYCOSYLTRANSFERASE 85A1-RELATED"/>
    <property type="match status" value="1"/>
</dbReference>
<evidence type="ECO:0000256" key="2">
    <source>
        <dbReference type="ARBA" id="ARBA00022679"/>
    </source>
</evidence>
<dbReference type="EMBL" id="JAHRHJ020000009">
    <property type="protein sequence ID" value="KAH9303197.1"/>
    <property type="molecule type" value="Genomic_DNA"/>
</dbReference>
<keyword evidence="3" id="KW-0328">Glycosyltransferase</keyword>
<evidence type="ECO:0000313" key="6">
    <source>
        <dbReference type="EMBL" id="KAH9303197.1"/>
    </source>
</evidence>
<dbReference type="FunFam" id="3.40.50.2000:FF:000056">
    <property type="entry name" value="Glycosyltransferase"/>
    <property type="match status" value="1"/>
</dbReference>
<dbReference type="PROSITE" id="PS00375">
    <property type="entry name" value="UDPGT"/>
    <property type="match status" value="1"/>
</dbReference>
<dbReference type="Pfam" id="PF26168">
    <property type="entry name" value="Glyco_transf_N"/>
    <property type="match status" value="1"/>
</dbReference>
<sequence length="488" mass="54211">MGENIPSPHAVVVPLPAQGHINPLLHFADLLRDRGFFITFINTEWSEKRMLQSSKQFSHRSNFRFLSFSDGLPPEHGRTDQLGELLVTLAKCGPALEELLRSCSGVPPVTCIVTDSAMSCTLSVAANLGVPRVVFWIICAAASITQKYANVLLSQGHIPVKVSEAKRPEKLISGVPWSIPDLLPTDLISSYREQYESDIIFKAFLFESQQSNEADYTLVNTFDELEGRDAISALSTNGCPALAVGPVFLPKVLQGEESKLGSMWDEDESCLEWLDKQRTGSVLYVSFGSLALKSQQQLDELALGLEGSGQPFLWVLRSDIAQGQNAMLPEGFEKRTRDRAFIASWTPQLKVLAHASVGGFLTHGGWNSTLESISMGVPLLGWPCLGDQFLNCRFAKDIWKVGLEFKDVDVEENRLVPREEVERAVRDLMENEQLRKRVFELKEAAIKAVMPGGSSYTNITTFIQDMLEKAEFPSAFVRGKKDHGEFLE</sequence>
<dbReference type="GO" id="GO:0080043">
    <property type="term" value="F:quercetin 3-O-glucosyltransferase activity"/>
    <property type="evidence" value="ECO:0007669"/>
    <property type="project" value="TreeGrafter"/>
</dbReference>
<accession>A0AA38CNI7</accession>
<comment type="caution">
    <text evidence="6">The sequence shown here is derived from an EMBL/GenBank/DDBJ whole genome shotgun (WGS) entry which is preliminary data.</text>
</comment>
<evidence type="ECO:0000256" key="3">
    <source>
        <dbReference type="RuleBase" id="RU003718"/>
    </source>
</evidence>
<dbReference type="Pfam" id="PF00201">
    <property type="entry name" value="UDPGT"/>
    <property type="match status" value="1"/>
</dbReference>
<dbReference type="InterPro" id="IPR002213">
    <property type="entry name" value="UDP_glucos_trans"/>
</dbReference>
<comment type="similarity">
    <text evidence="1 3">Belongs to the UDP-glycosyltransferase family.</text>
</comment>
<dbReference type="PANTHER" id="PTHR11926">
    <property type="entry name" value="GLUCOSYL/GLUCURONOSYL TRANSFERASES"/>
    <property type="match status" value="1"/>
</dbReference>
<evidence type="ECO:0000259" key="5">
    <source>
        <dbReference type="Pfam" id="PF26168"/>
    </source>
</evidence>
<evidence type="ECO:0000256" key="4">
    <source>
        <dbReference type="RuleBase" id="RU362057"/>
    </source>
</evidence>
<dbReference type="InterPro" id="IPR058980">
    <property type="entry name" value="Glyco_transf_N"/>
</dbReference>
<protein>
    <recommendedName>
        <fullName evidence="4">Glycosyltransferase</fullName>
        <ecNumber evidence="4">2.4.1.-</ecNumber>
    </recommendedName>
</protein>
<dbReference type="SUPFAM" id="SSF53756">
    <property type="entry name" value="UDP-Glycosyltransferase/glycogen phosphorylase"/>
    <property type="match status" value="1"/>
</dbReference>
<dbReference type="Gene3D" id="3.40.50.2000">
    <property type="entry name" value="Glycogen Phosphorylase B"/>
    <property type="match status" value="2"/>
</dbReference>
<dbReference type="CDD" id="cd03784">
    <property type="entry name" value="GT1_Gtf-like"/>
    <property type="match status" value="1"/>
</dbReference>
<dbReference type="Proteomes" id="UP000824469">
    <property type="component" value="Unassembled WGS sequence"/>
</dbReference>
<dbReference type="EC" id="2.4.1.-" evidence="4"/>
<feature type="domain" description="Glycosyltransferase N-terminal" evidence="5">
    <location>
        <begin position="11"/>
        <end position="46"/>
    </location>
</feature>
<evidence type="ECO:0000256" key="1">
    <source>
        <dbReference type="ARBA" id="ARBA00009995"/>
    </source>
</evidence>